<protein>
    <recommendedName>
        <fullName evidence="4">HAD-like domain-containing protein</fullName>
    </recommendedName>
</protein>
<dbReference type="InterPro" id="IPR050155">
    <property type="entry name" value="HAD-like_hydrolase_sf"/>
</dbReference>
<keyword evidence="1" id="KW-1133">Transmembrane helix</keyword>
<dbReference type="InterPro" id="IPR006439">
    <property type="entry name" value="HAD-SF_hydro_IA"/>
</dbReference>
<dbReference type="PANTHER" id="PTHR43434">
    <property type="entry name" value="PHOSPHOGLYCOLATE PHOSPHATASE"/>
    <property type="match status" value="1"/>
</dbReference>
<proteinExistence type="predicted"/>
<dbReference type="NCBIfam" id="TIGR01549">
    <property type="entry name" value="HAD-SF-IA-v1"/>
    <property type="match status" value="1"/>
</dbReference>
<organism evidence="2 3">
    <name type="scientific">Tetraparma gracilis</name>
    <dbReference type="NCBI Taxonomy" id="2962635"/>
    <lineage>
        <taxon>Eukaryota</taxon>
        <taxon>Sar</taxon>
        <taxon>Stramenopiles</taxon>
        <taxon>Ochrophyta</taxon>
        <taxon>Bolidophyceae</taxon>
        <taxon>Parmales</taxon>
        <taxon>Triparmaceae</taxon>
        <taxon>Tetraparma</taxon>
    </lineage>
</organism>
<dbReference type="PANTHER" id="PTHR43434:SF1">
    <property type="entry name" value="PHOSPHOGLYCOLATE PHOSPHATASE"/>
    <property type="match status" value="1"/>
</dbReference>
<dbReference type="Proteomes" id="UP001165060">
    <property type="component" value="Unassembled WGS sequence"/>
</dbReference>
<accession>A0ABQ6MZ58</accession>
<keyword evidence="1" id="KW-0472">Membrane</keyword>
<evidence type="ECO:0000256" key="1">
    <source>
        <dbReference type="SAM" id="Phobius"/>
    </source>
</evidence>
<evidence type="ECO:0000313" key="2">
    <source>
        <dbReference type="EMBL" id="GMI35802.1"/>
    </source>
</evidence>
<gene>
    <name evidence="2" type="ORF">TeGR_g11574</name>
</gene>
<keyword evidence="1" id="KW-0812">Transmembrane</keyword>
<evidence type="ECO:0008006" key="4">
    <source>
        <dbReference type="Google" id="ProtNLM"/>
    </source>
</evidence>
<name>A0ABQ6MZ58_9STRA</name>
<dbReference type="InterPro" id="IPR023214">
    <property type="entry name" value="HAD_sf"/>
</dbReference>
<comment type="caution">
    <text evidence="2">The sequence shown here is derived from an EMBL/GenBank/DDBJ whole genome shotgun (WGS) entry which is preliminary data.</text>
</comment>
<dbReference type="EMBL" id="BRYB01001890">
    <property type="protein sequence ID" value="GMI35802.1"/>
    <property type="molecule type" value="Genomic_DNA"/>
</dbReference>
<reference evidence="2 3" key="1">
    <citation type="journal article" date="2023" name="Commun. Biol.">
        <title>Genome analysis of Parmales, the sister group of diatoms, reveals the evolutionary specialization of diatoms from phago-mixotrophs to photoautotrophs.</title>
        <authorList>
            <person name="Ban H."/>
            <person name="Sato S."/>
            <person name="Yoshikawa S."/>
            <person name="Yamada K."/>
            <person name="Nakamura Y."/>
            <person name="Ichinomiya M."/>
            <person name="Sato N."/>
            <person name="Blanc-Mathieu R."/>
            <person name="Endo H."/>
            <person name="Kuwata A."/>
            <person name="Ogata H."/>
        </authorList>
    </citation>
    <scope>NUCLEOTIDE SEQUENCE [LARGE SCALE GENOMIC DNA]</scope>
</reference>
<evidence type="ECO:0000313" key="3">
    <source>
        <dbReference type="Proteomes" id="UP001165060"/>
    </source>
</evidence>
<feature type="transmembrane region" description="Helical" evidence="1">
    <location>
        <begin position="287"/>
        <end position="306"/>
    </location>
</feature>
<sequence length="314" mass="32813">MPKLSALIWDLDGTLLDTHAGLCAALSAASEEMVGEVVTQELLDEKGLAGGGLDEICDALVLPHATDPAALVRSRFASLFLSSISSQPPSPCFSDASPGLSSLSSWPGFPSLLFAIATTKPTATAEADLRARSVPGHLRGYFHAVQGTDGGMRTKPEPDVVLAAARKLGVDVGETVYIGDTPRDMRAAKAAGCICGILVDRAGKAERGEADYVVRSLGEVKGVLAGRLGVPEEGEFEAAAGWGGRREGMVFMTGKRGLGYYSDWRTVAEWTGPAGGRKGKGGGDGGPLMMVVAILAVWAAFAWAFYRASKEQEL</sequence>
<dbReference type="InterPro" id="IPR036412">
    <property type="entry name" value="HAD-like_sf"/>
</dbReference>
<dbReference type="Gene3D" id="3.40.50.1000">
    <property type="entry name" value="HAD superfamily/HAD-like"/>
    <property type="match status" value="1"/>
</dbReference>
<dbReference type="Gene3D" id="1.10.150.240">
    <property type="entry name" value="Putative phosphatase, domain 2"/>
    <property type="match status" value="1"/>
</dbReference>
<dbReference type="SUPFAM" id="SSF56784">
    <property type="entry name" value="HAD-like"/>
    <property type="match status" value="1"/>
</dbReference>
<dbReference type="InterPro" id="IPR023198">
    <property type="entry name" value="PGP-like_dom2"/>
</dbReference>
<dbReference type="Pfam" id="PF00702">
    <property type="entry name" value="Hydrolase"/>
    <property type="match status" value="1"/>
</dbReference>
<keyword evidence="3" id="KW-1185">Reference proteome</keyword>